<evidence type="ECO:0000259" key="1">
    <source>
        <dbReference type="Pfam" id="PF07635"/>
    </source>
</evidence>
<protein>
    <recommendedName>
        <fullName evidence="1">Cytochrome C Planctomycete-type domain-containing protein</fullName>
    </recommendedName>
</protein>
<dbReference type="PANTHER" id="PTHR35889:SF3">
    <property type="entry name" value="F-BOX DOMAIN-CONTAINING PROTEIN"/>
    <property type="match status" value="1"/>
</dbReference>
<dbReference type="PANTHER" id="PTHR35889">
    <property type="entry name" value="CYCLOINULO-OLIGOSACCHARIDE FRUCTANOTRANSFERASE-RELATED"/>
    <property type="match status" value="1"/>
</dbReference>
<dbReference type="InterPro" id="IPR011429">
    <property type="entry name" value="Cyt_c_Planctomycete-type"/>
</dbReference>
<accession>X0U5P2</accession>
<name>X0U5P2_9ZZZZ</name>
<proteinExistence type="predicted"/>
<evidence type="ECO:0000313" key="2">
    <source>
        <dbReference type="EMBL" id="GAF94666.1"/>
    </source>
</evidence>
<reference evidence="2" key="1">
    <citation type="journal article" date="2014" name="Front. Microbiol.">
        <title>High frequency of phylogenetically diverse reductive dehalogenase-homologous genes in deep subseafloor sedimentary metagenomes.</title>
        <authorList>
            <person name="Kawai M."/>
            <person name="Futagami T."/>
            <person name="Toyoda A."/>
            <person name="Takaki Y."/>
            <person name="Nishi S."/>
            <person name="Hori S."/>
            <person name="Arai W."/>
            <person name="Tsubouchi T."/>
            <person name="Morono Y."/>
            <person name="Uchiyama I."/>
            <person name="Ito T."/>
            <person name="Fujiyama A."/>
            <person name="Inagaki F."/>
            <person name="Takami H."/>
        </authorList>
    </citation>
    <scope>NUCLEOTIDE SEQUENCE</scope>
    <source>
        <strain evidence="2">Expedition CK06-06</strain>
    </source>
</reference>
<feature type="domain" description="Cytochrome C Planctomycete-type" evidence="1">
    <location>
        <begin position="52"/>
        <end position="106"/>
    </location>
</feature>
<dbReference type="EMBL" id="BARS01011871">
    <property type="protein sequence ID" value="GAF94666.1"/>
    <property type="molecule type" value="Genomic_DNA"/>
</dbReference>
<dbReference type="AlphaFoldDB" id="X0U5P2"/>
<comment type="caution">
    <text evidence="2">The sequence shown here is derived from an EMBL/GenBank/DDBJ whole genome shotgun (WGS) entry which is preliminary data.</text>
</comment>
<feature type="non-terminal residue" evidence="2">
    <location>
        <position position="1"/>
    </location>
</feature>
<organism evidence="2">
    <name type="scientific">marine sediment metagenome</name>
    <dbReference type="NCBI Taxonomy" id="412755"/>
    <lineage>
        <taxon>unclassified sequences</taxon>
        <taxon>metagenomes</taxon>
        <taxon>ecological metagenomes</taxon>
    </lineage>
</organism>
<feature type="non-terminal residue" evidence="2">
    <location>
        <position position="248"/>
    </location>
</feature>
<dbReference type="Pfam" id="PF07635">
    <property type="entry name" value="PSCyt1"/>
    <property type="match status" value="1"/>
</dbReference>
<gene>
    <name evidence="2" type="ORF">S01H1_21418</name>
</gene>
<sequence>LALVVALAAGLPLLATRCVAQAVADPSPDEAASPDKAVSFAKQVAPVLVAQCMGCHGSKRPRAGLSMASFNRLMQGGKRGKAITAGNSADSLLIRKIRGMAGKRMPLERPALPAATIELFEAWIATGAKFDGSDPDAPLGRVVADARGGDVPDEVSIAQQAKAAMATWRLAIPDDPAERRTTDHFLLLGNVAESRLGEIGESAEKEWARVAKTLQMPRERPPWKGRLTVYVFANRYDFSEFGTMVEKR</sequence>